<organism evidence="1 2">
    <name type="scientific">Auricularia subglabra (strain TFB-10046 / SS5)</name>
    <name type="common">White-rot fungus</name>
    <name type="synonym">Auricularia delicata (strain TFB10046)</name>
    <dbReference type="NCBI Taxonomy" id="717982"/>
    <lineage>
        <taxon>Eukaryota</taxon>
        <taxon>Fungi</taxon>
        <taxon>Dikarya</taxon>
        <taxon>Basidiomycota</taxon>
        <taxon>Agaricomycotina</taxon>
        <taxon>Agaricomycetes</taxon>
        <taxon>Auriculariales</taxon>
        <taxon>Auriculariaceae</taxon>
        <taxon>Auricularia</taxon>
    </lineage>
</organism>
<dbReference type="InParanoid" id="J0WSL1"/>
<keyword evidence="2" id="KW-1185">Reference proteome</keyword>
<dbReference type="AlphaFoldDB" id="J0WSL1"/>
<dbReference type="Proteomes" id="UP000006514">
    <property type="component" value="Unassembled WGS sequence"/>
</dbReference>
<evidence type="ECO:0000313" key="2">
    <source>
        <dbReference type="Proteomes" id="UP000006514"/>
    </source>
</evidence>
<gene>
    <name evidence="1" type="ORF">AURDEDRAFT_174765</name>
</gene>
<proteinExistence type="predicted"/>
<sequence>MARYVKLKVSAIVSASLNAPSRSIAPDFAQELHMRSMTPLTTATTAALVLR</sequence>
<name>J0WSL1_AURST</name>
<protein>
    <submittedName>
        <fullName evidence="1">Uncharacterized protein</fullName>
    </submittedName>
</protein>
<dbReference type="EMBL" id="JH687869">
    <property type="protein sequence ID" value="EJD36160.1"/>
    <property type="molecule type" value="Genomic_DNA"/>
</dbReference>
<accession>J0WSL1</accession>
<reference evidence="2" key="1">
    <citation type="journal article" date="2012" name="Science">
        <title>The Paleozoic origin of enzymatic lignin decomposition reconstructed from 31 fungal genomes.</title>
        <authorList>
            <person name="Floudas D."/>
            <person name="Binder M."/>
            <person name="Riley R."/>
            <person name="Barry K."/>
            <person name="Blanchette R.A."/>
            <person name="Henrissat B."/>
            <person name="Martinez A.T."/>
            <person name="Otillar R."/>
            <person name="Spatafora J.W."/>
            <person name="Yadav J.S."/>
            <person name="Aerts A."/>
            <person name="Benoit I."/>
            <person name="Boyd A."/>
            <person name="Carlson A."/>
            <person name="Copeland A."/>
            <person name="Coutinho P.M."/>
            <person name="de Vries R.P."/>
            <person name="Ferreira P."/>
            <person name="Findley K."/>
            <person name="Foster B."/>
            <person name="Gaskell J."/>
            <person name="Glotzer D."/>
            <person name="Gorecki P."/>
            <person name="Heitman J."/>
            <person name="Hesse C."/>
            <person name="Hori C."/>
            <person name="Igarashi K."/>
            <person name="Jurgens J.A."/>
            <person name="Kallen N."/>
            <person name="Kersten P."/>
            <person name="Kohler A."/>
            <person name="Kuees U."/>
            <person name="Kumar T.K.A."/>
            <person name="Kuo A."/>
            <person name="LaButti K."/>
            <person name="Larrondo L.F."/>
            <person name="Lindquist E."/>
            <person name="Ling A."/>
            <person name="Lombard V."/>
            <person name="Lucas S."/>
            <person name="Lundell T."/>
            <person name="Martin R."/>
            <person name="McLaughlin D.J."/>
            <person name="Morgenstern I."/>
            <person name="Morin E."/>
            <person name="Murat C."/>
            <person name="Nagy L.G."/>
            <person name="Nolan M."/>
            <person name="Ohm R.A."/>
            <person name="Patyshakuliyeva A."/>
            <person name="Rokas A."/>
            <person name="Ruiz-Duenas F.J."/>
            <person name="Sabat G."/>
            <person name="Salamov A."/>
            <person name="Samejima M."/>
            <person name="Schmutz J."/>
            <person name="Slot J.C."/>
            <person name="St John F."/>
            <person name="Stenlid J."/>
            <person name="Sun H."/>
            <person name="Sun S."/>
            <person name="Syed K."/>
            <person name="Tsang A."/>
            <person name="Wiebenga A."/>
            <person name="Young D."/>
            <person name="Pisabarro A."/>
            <person name="Eastwood D.C."/>
            <person name="Martin F."/>
            <person name="Cullen D."/>
            <person name="Grigoriev I.V."/>
            <person name="Hibbett D.S."/>
        </authorList>
    </citation>
    <scope>NUCLEOTIDE SEQUENCE [LARGE SCALE GENOMIC DNA]</scope>
    <source>
        <strain evidence="2">TFB10046</strain>
    </source>
</reference>
<dbReference type="KEGG" id="adl:AURDEDRAFT_174765"/>
<evidence type="ECO:0000313" key="1">
    <source>
        <dbReference type="EMBL" id="EJD36160.1"/>
    </source>
</evidence>